<dbReference type="PANTHER" id="PTHR30201">
    <property type="entry name" value="TRIPHOSPHORIBOSYL-DEPHOSPHO-COA SYNTHASE"/>
    <property type="match status" value="1"/>
</dbReference>
<keyword evidence="4 5" id="KW-0067">ATP-binding</keyword>
<evidence type="ECO:0000256" key="1">
    <source>
        <dbReference type="ARBA" id="ARBA00001210"/>
    </source>
</evidence>
<comment type="caution">
    <text evidence="6">The sequence shown here is derived from an EMBL/GenBank/DDBJ whole genome shotgun (WGS) entry which is preliminary data.</text>
</comment>
<comment type="catalytic activity">
    <reaction evidence="1 5">
        <text>3'-dephospho-CoA + ATP = 2'-(5''-triphospho-alpha-D-ribosyl)-3'-dephospho-CoA + adenine</text>
        <dbReference type="Rhea" id="RHEA:15117"/>
        <dbReference type="ChEBI" id="CHEBI:16708"/>
        <dbReference type="ChEBI" id="CHEBI:30616"/>
        <dbReference type="ChEBI" id="CHEBI:57328"/>
        <dbReference type="ChEBI" id="CHEBI:61378"/>
        <dbReference type="EC" id="2.4.2.52"/>
    </reaction>
</comment>
<dbReference type="InterPro" id="IPR017551">
    <property type="entry name" value="TriPribosyl-deP-CoA_syn_CitG"/>
</dbReference>
<protein>
    <recommendedName>
        <fullName evidence="5">Probable 2-(5''-triphosphoribosyl)-3'-dephosphocoenzyme-A synthase</fullName>
        <shortName evidence="5">2-(5''-triphosphoribosyl)-3'-dephospho-CoA synthase</shortName>
        <ecNumber evidence="5">2.4.2.52</ecNumber>
    </recommendedName>
</protein>
<keyword evidence="7" id="KW-1185">Reference proteome</keyword>
<name>A0ABW1TD66_9LACO</name>
<reference evidence="7" key="1">
    <citation type="journal article" date="2019" name="Int. J. Syst. Evol. Microbiol.">
        <title>The Global Catalogue of Microorganisms (GCM) 10K type strain sequencing project: providing services to taxonomists for standard genome sequencing and annotation.</title>
        <authorList>
            <consortium name="The Broad Institute Genomics Platform"/>
            <consortium name="The Broad Institute Genome Sequencing Center for Infectious Disease"/>
            <person name="Wu L."/>
            <person name="Ma J."/>
        </authorList>
    </citation>
    <scope>NUCLEOTIDE SEQUENCE [LARGE SCALE GENOMIC DNA]</scope>
    <source>
        <strain evidence="7">CCM 8908</strain>
    </source>
</reference>
<dbReference type="InterPro" id="IPR002736">
    <property type="entry name" value="CitG"/>
</dbReference>
<keyword evidence="6" id="KW-0328">Glycosyltransferase</keyword>
<evidence type="ECO:0000313" key="6">
    <source>
        <dbReference type="EMBL" id="MFC6259437.1"/>
    </source>
</evidence>
<evidence type="ECO:0000256" key="4">
    <source>
        <dbReference type="ARBA" id="ARBA00022840"/>
    </source>
</evidence>
<evidence type="ECO:0000256" key="3">
    <source>
        <dbReference type="ARBA" id="ARBA00022741"/>
    </source>
</evidence>
<sequence length="289" mass="30773">MTTTKPTETLATDALRALLYEVSVTPKPGLVDPASQGPHPDMTVFTFIDSALSLQPYFMQCVAAGTAFAGSDLTDLFSQIRPLGVDAERAMRTATNTVNTHKGAIFSLGILVTASAYAAQADLELRATVKAMLYGLTAHDFDGLTDKSADQLTAGEKLYLRDGITGIRGEAEAGYPTVFDMALPALRRSTGTLNQRLLDTLLTIVANSTDTNLVKRAGSADIVPWAHQQAQDYLALGGSKTTAGWAKLVALNQVFERDNLSLGGSADLLILTVFLGLREGIIDNDSFSL</sequence>
<dbReference type="NCBIfam" id="TIGR03125">
    <property type="entry name" value="citrate_citG"/>
    <property type="match status" value="1"/>
</dbReference>
<keyword evidence="3 5" id="KW-0547">Nucleotide-binding</keyword>
<dbReference type="Pfam" id="PF01874">
    <property type="entry name" value="CitG"/>
    <property type="match status" value="1"/>
</dbReference>
<comment type="similarity">
    <text evidence="5">Belongs to the CitG/MdcB family.</text>
</comment>
<dbReference type="HAMAP" id="MF_00397">
    <property type="entry name" value="CitG"/>
    <property type="match status" value="1"/>
</dbReference>
<proteinExistence type="inferred from homology"/>
<gene>
    <name evidence="5 6" type="primary">citG</name>
    <name evidence="6" type="ORF">ACFP1C_00600</name>
</gene>
<dbReference type="PANTHER" id="PTHR30201:SF2">
    <property type="entry name" value="2-(5''-TRIPHOSPHORIBOSYL)-3'-DEPHOSPHOCOENZYME-A SYNTHASE"/>
    <property type="match status" value="1"/>
</dbReference>
<keyword evidence="2 5" id="KW-0808">Transferase</keyword>
<accession>A0ABW1TD66</accession>
<dbReference type="Proteomes" id="UP001596283">
    <property type="component" value="Unassembled WGS sequence"/>
</dbReference>
<evidence type="ECO:0000256" key="5">
    <source>
        <dbReference type="HAMAP-Rule" id="MF_00397"/>
    </source>
</evidence>
<dbReference type="RefSeq" id="WP_125686752.1">
    <property type="nucleotide sequence ID" value="NZ_JBHSSI010000004.1"/>
</dbReference>
<evidence type="ECO:0000256" key="2">
    <source>
        <dbReference type="ARBA" id="ARBA00022679"/>
    </source>
</evidence>
<dbReference type="Gene3D" id="1.10.4200.10">
    <property type="entry name" value="Triphosphoribosyl-dephospho-CoA protein"/>
    <property type="match status" value="1"/>
</dbReference>
<dbReference type="EMBL" id="JBHSSI010000004">
    <property type="protein sequence ID" value="MFC6259437.1"/>
    <property type="molecule type" value="Genomic_DNA"/>
</dbReference>
<organism evidence="6 7">
    <name type="scientific">Levilactobacillus fujinensis</name>
    <dbReference type="NCBI Taxonomy" id="2486024"/>
    <lineage>
        <taxon>Bacteria</taxon>
        <taxon>Bacillati</taxon>
        <taxon>Bacillota</taxon>
        <taxon>Bacilli</taxon>
        <taxon>Lactobacillales</taxon>
        <taxon>Lactobacillaceae</taxon>
        <taxon>Levilactobacillus</taxon>
    </lineage>
</organism>
<dbReference type="EC" id="2.4.2.52" evidence="5"/>
<evidence type="ECO:0000313" key="7">
    <source>
        <dbReference type="Proteomes" id="UP001596283"/>
    </source>
</evidence>
<dbReference type="GO" id="GO:0016757">
    <property type="term" value="F:glycosyltransferase activity"/>
    <property type="evidence" value="ECO:0007669"/>
    <property type="project" value="UniProtKB-KW"/>
</dbReference>
<dbReference type="GO" id="GO:0046917">
    <property type="term" value="F:triphosphoribosyl-dephospho-CoA synthase activity"/>
    <property type="evidence" value="ECO:0007669"/>
    <property type="project" value="UniProtKB-EC"/>
</dbReference>
<dbReference type="NCBIfam" id="NF002315">
    <property type="entry name" value="PRK01237.1"/>
    <property type="match status" value="1"/>
</dbReference>